<evidence type="ECO:0000259" key="1">
    <source>
        <dbReference type="PROSITE" id="PS50250"/>
    </source>
</evidence>
<dbReference type="SUPFAM" id="SSF46785">
    <property type="entry name" value="Winged helix' DNA-binding domain"/>
    <property type="match status" value="1"/>
</dbReference>
<dbReference type="Proteomes" id="UP001151518">
    <property type="component" value="Unassembled WGS sequence"/>
</dbReference>
<sequence>MSDDDFMYDDDADDFMYEEDDGNEEDLGIENKYYNAKALRDDFGAAMREFQAVISEDKDGDGPSEWGFKATKQIIKLSLRNRKLDDMLVYYGKMLDFVLNSVVPRNYAEKSINNMLERVSINTNSEFTYRFYIKTLDALRQTQNDRLRLRTSLRLARLLLDQRKHKELVALLSELKSECQDAQGDPLPERGTQLLEINAMYLEMYEARNEIRKLKDIYLECAGIKSAIPHPRVMGFIKECGGRMFMNERNWVEAQSSFFDAFKNYDEAGSPQRVRVLKYLVLASMLCENEVSPLSSPEAKAYENDPAIMAMTDMVKAYENQDVVEFERVLCANKEEIQDDPFIKDFIEDLRRTFRMQALEATVLPYTCIYISSLAKLLKATAEETEELLFALILDGRLNASIDQERGLVVLQQGTSDRSQYEAISQWATNIENLMRTSCSLIN</sequence>
<dbReference type="AlphaFoldDB" id="A0A9W8KWR3"/>
<evidence type="ECO:0000313" key="3">
    <source>
        <dbReference type="Proteomes" id="UP001151518"/>
    </source>
</evidence>
<proteinExistence type="predicted"/>
<dbReference type="Gene3D" id="1.25.40.570">
    <property type="match status" value="1"/>
</dbReference>
<evidence type="ECO:0000313" key="2">
    <source>
        <dbReference type="EMBL" id="KAJ2672395.1"/>
    </source>
</evidence>
<dbReference type="EMBL" id="JANBTW010000084">
    <property type="protein sequence ID" value="KAJ2672395.1"/>
    <property type="molecule type" value="Genomic_DNA"/>
</dbReference>
<accession>A0A9W8KWR3</accession>
<dbReference type="InterPro" id="IPR050871">
    <property type="entry name" value="26S_Proteasome/COP9_Components"/>
</dbReference>
<organism evidence="2 3">
    <name type="scientific">Coemansia spiralis</name>
    <dbReference type="NCBI Taxonomy" id="417178"/>
    <lineage>
        <taxon>Eukaryota</taxon>
        <taxon>Fungi</taxon>
        <taxon>Fungi incertae sedis</taxon>
        <taxon>Zoopagomycota</taxon>
        <taxon>Kickxellomycotina</taxon>
        <taxon>Kickxellomycetes</taxon>
        <taxon>Kickxellales</taxon>
        <taxon>Kickxellaceae</taxon>
        <taxon>Coemansia</taxon>
    </lineage>
</organism>
<dbReference type="InterPro" id="IPR036390">
    <property type="entry name" value="WH_DNA-bd_sf"/>
</dbReference>
<dbReference type="InterPro" id="IPR000717">
    <property type="entry name" value="PCI_dom"/>
</dbReference>
<dbReference type="PROSITE" id="PS50250">
    <property type="entry name" value="PCI"/>
    <property type="match status" value="1"/>
</dbReference>
<protein>
    <recommendedName>
        <fullName evidence="1">PCI domain-containing protein</fullName>
    </recommendedName>
</protein>
<gene>
    <name evidence="2" type="ORF">GGI25_005157</name>
</gene>
<comment type="caution">
    <text evidence="2">The sequence shown here is derived from an EMBL/GenBank/DDBJ whole genome shotgun (WGS) entry which is preliminary data.</text>
</comment>
<dbReference type="Pfam" id="PF01399">
    <property type="entry name" value="PCI"/>
    <property type="match status" value="1"/>
</dbReference>
<reference evidence="2" key="1">
    <citation type="submission" date="2022-07" db="EMBL/GenBank/DDBJ databases">
        <title>Phylogenomic reconstructions and comparative analyses of Kickxellomycotina fungi.</title>
        <authorList>
            <person name="Reynolds N.K."/>
            <person name="Stajich J.E."/>
            <person name="Barry K."/>
            <person name="Grigoriev I.V."/>
            <person name="Crous P."/>
            <person name="Smith M.E."/>
        </authorList>
    </citation>
    <scope>NUCLEOTIDE SEQUENCE</scope>
    <source>
        <strain evidence="2">NRRL 3115</strain>
    </source>
</reference>
<name>A0A9W8KWR3_9FUNG</name>
<dbReference type="PANTHER" id="PTHR10678">
    <property type="entry name" value="26S PROTEASOME NON-ATPASE REGULATORY SUBUNIT 11/COP9 SIGNALOSOME COMPLEX SUBUNIT 2"/>
    <property type="match status" value="1"/>
</dbReference>
<dbReference type="SMART" id="SM00753">
    <property type="entry name" value="PAM"/>
    <property type="match status" value="1"/>
</dbReference>
<dbReference type="OrthoDB" id="194139at2759"/>
<feature type="domain" description="PCI" evidence="1">
    <location>
        <begin position="247"/>
        <end position="416"/>
    </location>
</feature>
<dbReference type="SMART" id="SM00088">
    <property type="entry name" value="PINT"/>
    <property type="match status" value="1"/>
</dbReference>